<evidence type="ECO:0000256" key="1">
    <source>
        <dbReference type="SAM" id="MobiDB-lite"/>
    </source>
</evidence>
<dbReference type="Proteomes" id="UP000663845">
    <property type="component" value="Unassembled WGS sequence"/>
</dbReference>
<dbReference type="EMBL" id="CAJNON010000472">
    <property type="protein sequence ID" value="CAF1279282.1"/>
    <property type="molecule type" value="Genomic_DNA"/>
</dbReference>
<dbReference type="Proteomes" id="UP000663844">
    <property type="component" value="Unassembled WGS sequence"/>
</dbReference>
<dbReference type="Proteomes" id="UP000663891">
    <property type="component" value="Unassembled WGS sequence"/>
</dbReference>
<dbReference type="EMBL" id="CAJOAZ010000830">
    <property type="protein sequence ID" value="CAF3720145.1"/>
    <property type="molecule type" value="Genomic_DNA"/>
</dbReference>
<dbReference type="EMBL" id="CAJNOG010000055">
    <property type="protein sequence ID" value="CAF0855749.1"/>
    <property type="molecule type" value="Genomic_DNA"/>
</dbReference>
<evidence type="ECO:0000313" key="2">
    <source>
        <dbReference type="EMBL" id="CAF0855749.1"/>
    </source>
</evidence>
<name>A0A813WMD5_9BILA</name>
<evidence type="ECO:0000313" key="3">
    <source>
        <dbReference type="EMBL" id="CAF1279282.1"/>
    </source>
</evidence>
<dbReference type="EMBL" id="CAJOAY010000258">
    <property type="protein sequence ID" value="CAF3606218.1"/>
    <property type="molecule type" value="Genomic_DNA"/>
</dbReference>
<dbReference type="AlphaFoldDB" id="A0A813WMD5"/>
<sequence length="70" mass="6877">MSSKWGGSCTFSGSTDKSSGVTTGDSTASVSCPIYTSTNGVTYSGTSSATYTAHGDVGGTAGINVNIPFP</sequence>
<reference evidence="2" key="1">
    <citation type="submission" date="2021-02" db="EMBL/GenBank/DDBJ databases">
        <authorList>
            <person name="Nowell W R."/>
        </authorList>
    </citation>
    <scope>NUCLEOTIDE SEQUENCE</scope>
</reference>
<organism evidence="2 6">
    <name type="scientific">Adineta steineri</name>
    <dbReference type="NCBI Taxonomy" id="433720"/>
    <lineage>
        <taxon>Eukaryota</taxon>
        <taxon>Metazoa</taxon>
        <taxon>Spiralia</taxon>
        <taxon>Gnathifera</taxon>
        <taxon>Rotifera</taxon>
        <taxon>Eurotatoria</taxon>
        <taxon>Bdelloidea</taxon>
        <taxon>Adinetida</taxon>
        <taxon>Adinetidae</taxon>
        <taxon>Adineta</taxon>
    </lineage>
</organism>
<comment type="caution">
    <text evidence="2">The sequence shown here is derived from an EMBL/GenBank/DDBJ whole genome shotgun (WGS) entry which is preliminary data.</text>
</comment>
<protein>
    <submittedName>
        <fullName evidence="2">Uncharacterized protein</fullName>
    </submittedName>
</protein>
<accession>A0A813WMD5</accession>
<proteinExistence type="predicted"/>
<gene>
    <name evidence="2" type="ORF">JYZ213_LOCUS8150</name>
    <name evidence="4" type="ORF">OKA104_LOCUS6881</name>
    <name evidence="5" type="ORF">OXD698_LOCUS13584</name>
    <name evidence="3" type="ORF">VCS650_LOCUS29871</name>
</gene>
<dbReference type="Proteomes" id="UP000663881">
    <property type="component" value="Unassembled WGS sequence"/>
</dbReference>
<evidence type="ECO:0000313" key="6">
    <source>
        <dbReference type="Proteomes" id="UP000663845"/>
    </source>
</evidence>
<feature type="region of interest" description="Disordered" evidence="1">
    <location>
        <begin position="1"/>
        <end position="31"/>
    </location>
</feature>
<evidence type="ECO:0000313" key="4">
    <source>
        <dbReference type="EMBL" id="CAF3606218.1"/>
    </source>
</evidence>
<evidence type="ECO:0000313" key="5">
    <source>
        <dbReference type="EMBL" id="CAF3720145.1"/>
    </source>
</evidence>